<protein>
    <submittedName>
        <fullName evidence="1">Uncharacterized protein</fullName>
    </submittedName>
</protein>
<organism evidence="1 2">
    <name type="scientific">Aerophobetes bacterium</name>
    <dbReference type="NCBI Taxonomy" id="2030807"/>
    <lineage>
        <taxon>Bacteria</taxon>
        <taxon>Candidatus Aerophobota</taxon>
    </lineage>
</organism>
<sequence length="61" mass="7059">GDMNFPTYRQQGLLLCQDYPLVDMICQEVLRRGTKAAEDSECFNTNTSFEFYIEVAITFPK</sequence>
<accession>A0A2A4YDD8</accession>
<evidence type="ECO:0000313" key="2">
    <source>
        <dbReference type="Proteomes" id="UP000217838"/>
    </source>
</evidence>
<dbReference type="EMBL" id="NVUU01000084">
    <property type="protein sequence ID" value="PCI92803.1"/>
    <property type="molecule type" value="Genomic_DNA"/>
</dbReference>
<reference evidence="2" key="1">
    <citation type="submission" date="2017-08" db="EMBL/GenBank/DDBJ databases">
        <title>A dynamic microbial community with high functional redundancy inhabits the cold, oxic subseafloor aquifer.</title>
        <authorList>
            <person name="Tully B.J."/>
            <person name="Wheat C.G."/>
            <person name="Glazer B.T."/>
            <person name="Huber J.A."/>
        </authorList>
    </citation>
    <scope>NUCLEOTIDE SEQUENCE [LARGE SCALE GENOMIC DNA]</scope>
</reference>
<feature type="non-terminal residue" evidence="1">
    <location>
        <position position="1"/>
    </location>
</feature>
<evidence type="ECO:0000313" key="1">
    <source>
        <dbReference type="EMBL" id="PCI92803.1"/>
    </source>
</evidence>
<dbReference type="AlphaFoldDB" id="A0A2A4YDD8"/>
<proteinExistence type="predicted"/>
<gene>
    <name evidence="1" type="ORF">COB11_06510</name>
</gene>
<comment type="caution">
    <text evidence="1">The sequence shown here is derived from an EMBL/GenBank/DDBJ whole genome shotgun (WGS) entry which is preliminary data.</text>
</comment>
<name>A0A2A4YDD8_UNCAE</name>
<dbReference type="Proteomes" id="UP000217838">
    <property type="component" value="Unassembled WGS sequence"/>
</dbReference>